<dbReference type="EMBL" id="CM004399">
    <property type="protein sequence ID" value="OAY33519.1"/>
    <property type="molecule type" value="Genomic_DNA"/>
</dbReference>
<reference evidence="2" key="1">
    <citation type="submission" date="2016-02" db="EMBL/GenBank/DDBJ databases">
        <title>WGS assembly of Manihot esculenta.</title>
        <authorList>
            <person name="Bredeson J.V."/>
            <person name="Prochnik S.E."/>
            <person name="Lyons J.B."/>
            <person name="Schmutz J."/>
            <person name="Grimwood J."/>
            <person name="Vrebalov J."/>
            <person name="Bart R.S."/>
            <person name="Amuge T."/>
            <person name="Ferguson M.E."/>
            <person name="Green R."/>
            <person name="Putnam N."/>
            <person name="Stites J."/>
            <person name="Rounsley S."/>
            <person name="Rokhsar D.S."/>
        </authorList>
    </citation>
    <scope>NUCLEOTIDE SEQUENCE [LARGE SCALE GENOMIC DNA]</scope>
    <source>
        <tissue evidence="2">Leaf</tissue>
    </source>
</reference>
<evidence type="ECO:0000313" key="2">
    <source>
        <dbReference type="EMBL" id="OAY33519.1"/>
    </source>
</evidence>
<gene>
    <name evidence="2" type="ORF">MANES_13G103500</name>
</gene>
<sequence>MSEKLVVNFGLIAWIPTNSNEIIWQDIFPSLLSFLFPMNQILSPSNFFSFLLCSQLEVENAFDFLHLDSLIYSFLFGIYAHSSILSVFILSCAFSFCSDCTAFYFGGFVEFLLAEVSVSCVESLLEFCNVEVHFGLCLLFHLFIC</sequence>
<proteinExistence type="predicted"/>
<organism evidence="2">
    <name type="scientific">Manihot esculenta</name>
    <name type="common">Cassava</name>
    <name type="synonym">Jatropha manihot</name>
    <dbReference type="NCBI Taxonomy" id="3983"/>
    <lineage>
        <taxon>Eukaryota</taxon>
        <taxon>Viridiplantae</taxon>
        <taxon>Streptophyta</taxon>
        <taxon>Embryophyta</taxon>
        <taxon>Tracheophyta</taxon>
        <taxon>Spermatophyta</taxon>
        <taxon>Magnoliopsida</taxon>
        <taxon>eudicotyledons</taxon>
        <taxon>Gunneridae</taxon>
        <taxon>Pentapetalae</taxon>
        <taxon>rosids</taxon>
        <taxon>fabids</taxon>
        <taxon>Malpighiales</taxon>
        <taxon>Euphorbiaceae</taxon>
        <taxon>Crotonoideae</taxon>
        <taxon>Manihoteae</taxon>
        <taxon>Manihot</taxon>
    </lineage>
</organism>
<name>A0A2C9URR1_MANES</name>
<dbReference type="AlphaFoldDB" id="A0A2C9URR1"/>
<evidence type="ECO:0000256" key="1">
    <source>
        <dbReference type="SAM" id="Phobius"/>
    </source>
</evidence>
<keyword evidence="1" id="KW-0472">Membrane</keyword>
<feature type="transmembrane region" description="Helical" evidence="1">
    <location>
        <begin position="70"/>
        <end position="94"/>
    </location>
</feature>
<protein>
    <submittedName>
        <fullName evidence="2">Uncharacterized protein</fullName>
    </submittedName>
</protein>
<keyword evidence="1" id="KW-1133">Transmembrane helix</keyword>
<accession>A0A2C9URR1</accession>
<keyword evidence="1" id="KW-0812">Transmembrane</keyword>